<protein>
    <recommendedName>
        <fullName evidence="3">RNA-binding protein</fullName>
    </recommendedName>
</protein>
<gene>
    <name evidence="1" type="ORF">NHU_02231</name>
</gene>
<accession>A0A0D6B3E3</accession>
<dbReference type="AlphaFoldDB" id="A0A0D6B3E3"/>
<organism evidence="1 2">
    <name type="scientific">Rhodovulum sulfidophilum</name>
    <name type="common">Rhodobacter sulfidophilus</name>
    <dbReference type="NCBI Taxonomy" id="35806"/>
    <lineage>
        <taxon>Bacteria</taxon>
        <taxon>Pseudomonadati</taxon>
        <taxon>Pseudomonadota</taxon>
        <taxon>Alphaproteobacteria</taxon>
        <taxon>Rhodobacterales</taxon>
        <taxon>Paracoccaceae</taxon>
        <taxon>Rhodovulum</taxon>
    </lineage>
</organism>
<dbReference type="KEGG" id="rsu:NHU_02231"/>
<evidence type="ECO:0000313" key="1">
    <source>
        <dbReference type="EMBL" id="BAQ69385.1"/>
    </source>
</evidence>
<dbReference type="EMBL" id="AP014800">
    <property type="protein sequence ID" value="BAQ69385.1"/>
    <property type="molecule type" value="Genomic_DNA"/>
</dbReference>
<name>A0A0D6B3E3_RHOSU</name>
<evidence type="ECO:0008006" key="3">
    <source>
        <dbReference type="Google" id="ProtNLM"/>
    </source>
</evidence>
<dbReference type="Proteomes" id="UP000064912">
    <property type="component" value="Chromosome"/>
</dbReference>
<proteinExistence type="predicted"/>
<sequence length="90" mass="10626">MATLHLPLNGVYFDQIKSGEKIEEYRLVTPFWTKRLEGRAYDRIELAKGYPPKRDTGRRITRPWRGFRKTTITHPHFGPDPVEVYAIRVN</sequence>
<reference evidence="1 2" key="1">
    <citation type="submission" date="2015-02" db="EMBL/GenBank/DDBJ databases">
        <title>Genome sequene of Rhodovulum sulfidophilum DSM 2351.</title>
        <authorList>
            <person name="Nagao N."/>
        </authorList>
    </citation>
    <scope>NUCLEOTIDE SEQUENCE [LARGE SCALE GENOMIC DNA]</scope>
    <source>
        <strain evidence="1 2">DSM 2351</strain>
    </source>
</reference>
<evidence type="ECO:0000313" key="2">
    <source>
        <dbReference type="Proteomes" id="UP000064912"/>
    </source>
</evidence>
<dbReference type="PATRIC" id="fig|35806.4.peg.2299"/>